<evidence type="ECO:0000256" key="1">
    <source>
        <dbReference type="SAM" id="MobiDB-lite"/>
    </source>
</evidence>
<dbReference type="RefSeq" id="WP_190418856.1">
    <property type="nucleotide sequence ID" value="NZ_JAMPKK010000005.1"/>
</dbReference>
<gene>
    <name evidence="3" type="ORF">NDI37_03675</name>
</gene>
<feature type="compositionally biased region" description="Basic and acidic residues" evidence="1">
    <location>
        <begin position="1"/>
        <end position="12"/>
    </location>
</feature>
<organism evidence="3 4">
    <name type="scientific">Funiculus sociatus GB2-A5</name>
    <dbReference type="NCBI Taxonomy" id="2933946"/>
    <lineage>
        <taxon>Bacteria</taxon>
        <taxon>Bacillati</taxon>
        <taxon>Cyanobacteriota</taxon>
        <taxon>Cyanophyceae</taxon>
        <taxon>Coleofasciculales</taxon>
        <taxon>Coleofasciculaceae</taxon>
        <taxon>Funiculus</taxon>
    </lineage>
</organism>
<accession>A0ABV0JJG7</accession>
<evidence type="ECO:0000313" key="3">
    <source>
        <dbReference type="EMBL" id="MEP0863564.1"/>
    </source>
</evidence>
<evidence type="ECO:0000313" key="4">
    <source>
        <dbReference type="Proteomes" id="UP001442494"/>
    </source>
</evidence>
<keyword evidence="2" id="KW-1133">Transmembrane helix</keyword>
<dbReference type="EMBL" id="JAMPKK010000005">
    <property type="protein sequence ID" value="MEP0863564.1"/>
    <property type="molecule type" value="Genomic_DNA"/>
</dbReference>
<feature type="compositionally biased region" description="Polar residues" evidence="1">
    <location>
        <begin position="58"/>
        <end position="79"/>
    </location>
</feature>
<dbReference type="Proteomes" id="UP001442494">
    <property type="component" value="Unassembled WGS sequence"/>
</dbReference>
<feature type="region of interest" description="Disordered" evidence="1">
    <location>
        <begin position="1"/>
        <end position="89"/>
    </location>
</feature>
<protein>
    <submittedName>
        <fullName evidence="3">Chromosome segregation ATPase</fullName>
    </submittedName>
</protein>
<proteinExistence type="predicted"/>
<comment type="caution">
    <text evidence="3">The sequence shown here is derived from an EMBL/GenBank/DDBJ whole genome shotgun (WGS) entry which is preliminary data.</text>
</comment>
<keyword evidence="2" id="KW-0472">Membrane</keyword>
<keyword evidence="2" id="KW-0812">Transmembrane</keyword>
<sequence length="738" mass="81191">MTRNPEIPERGRLGKSSNRGWSGDKKSPASGSPSDRVSPKAPARKRSSPQDSRPSRSAVNSSLQGLEPNPSLQPQSPTEEPQKPKKKRGLRLPTSWAFWGALVVLLSGGMGFMAVALLFKLPALPNCPAIFWPTASASLRLTCAQIAASKQTADNLLSAIALVNSLPKDHPLRPEIDRNLEEWSLDILKLGEESFQAGKLEEAIAVARKIPTGVPAYKLVDERVTRWQSIWSKAEGYYQKATDEVRESNWTQAFREAVQLVYLGNNYWATTKYDELVNLIQAAREESAKLDKAFQLARSGGLNNLLEAIKLAQAIPANSLAYKEAQGAVTDFGRKLIDMAQEALDRKDWQTVILITNKIPQSLNLQVEAQDLNDLANAQSRAAQGTVTDLEEAIALAQKLDLGRPLYDKAQELITRWQREIEDVAHLERAGELAKGGTVGDLSAAIAEAQLIPSTNPRYSQARAQISNWTSQIETIEDRPYLDSAEQYANYGDAGSLSEAINQASQIRQGRALYSEARGKIRQWTERIERQQDQPYMDQAKALADAGDLSGAIATAEQIQPGRALYQEAQRQIGRWTNRIQRIEDQPYLDQARALAVSGNLPGAINSAGQVKAGRALYGEAQEKIKGWRRELRSTEILQSAYQLASPGTPDAIAQAVQTAQEVRNSARVGSQAREAINRWSYQLLSMAQDQSRNDLRRAIAIAQNIPSGTSAYSDAQASIEAWKKSIEPPASLETTPN</sequence>
<name>A0ABV0JJG7_9CYAN</name>
<keyword evidence="4" id="KW-1185">Reference proteome</keyword>
<reference evidence="3 4" key="1">
    <citation type="submission" date="2022-04" db="EMBL/GenBank/DDBJ databases">
        <title>Positive selection, recombination, and allopatry shape intraspecific diversity of widespread and dominant cyanobacteria.</title>
        <authorList>
            <person name="Wei J."/>
            <person name="Shu W."/>
            <person name="Hu C."/>
        </authorList>
    </citation>
    <scope>NUCLEOTIDE SEQUENCE [LARGE SCALE GENOMIC DNA]</scope>
    <source>
        <strain evidence="3 4">GB2-A5</strain>
    </source>
</reference>
<feature type="transmembrane region" description="Helical" evidence="2">
    <location>
        <begin position="96"/>
        <end position="119"/>
    </location>
</feature>
<evidence type="ECO:0000256" key="2">
    <source>
        <dbReference type="SAM" id="Phobius"/>
    </source>
</evidence>